<keyword evidence="2" id="KW-0695">RNA-directed DNA polymerase</keyword>
<keyword evidence="2" id="KW-0548">Nucleotidyltransferase</keyword>
<sequence>MPPRRLKKKYVKSLVEKRVAKAIKEYEKTRANLDNAGSSGGNSENAKGTMNKKVEMYIRGFPERIKGNITSSKPTTLHEAINMDRELVEQAVQGKAARGRGYSGNLPWCNRCKAHHQPGLCPPRCSKYHKIGHEEEDCQTRIPVARGNSLQNVTCFGCREKGYYRDKCPRGRNQQNEGARGGAYVMRTRSPSKIRT</sequence>
<proteinExistence type="predicted"/>
<dbReference type="EMBL" id="BKCJ010003317">
    <property type="protein sequence ID" value="GEU54345.1"/>
    <property type="molecule type" value="Genomic_DNA"/>
</dbReference>
<evidence type="ECO:0000313" key="2">
    <source>
        <dbReference type="EMBL" id="GEU54345.1"/>
    </source>
</evidence>
<evidence type="ECO:0000256" key="1">
    <source>
        <dbReference type="SAM" id="MobiDB-lite"/>
    </source>
</evidence>
<dbReference type="GO" id="GO:0008270">
    <property type="term" value="F:zinc ion binding"/>
    <property type="evidence" value="ECO:0007669"/>
    <property type="project" value="InterPro"/>
</dbReference>
<reference evidence="2" key="1">
    <citation type="journal article" date="2019" name="Sci. Rep.">
        <title>Draft genome of Tanacetum cinerariifolium, the natural source of mosquito coil.</title>
        <authorList>
            <person name="Yamashiro T."/>
            <person name="Shiraishi A."/>
            <person name="Satake H."/>
            <person name="Nakayama K."/>
        </authorList>
    </citation>
    <scope>NUCLEOTIDE SEQUENCE</scope>
</reference>
<accession>A0A6L2L292</accession>
<dbReference type="SUPFAM" id="SSF57756">
    <property type="entry name" value="Retrovirus zinc finger-like domains"/>
    <property type="match status" value="1"/>
</dbReference>
<dbReference type="GO" id="GO:0003964">
    <property type="term" value="F:RNA-directed DNA polymerase activity"/>
    <property type="evidence" value="ECO:0007669"/>
    <property type="project" value="UniProtKB-KW"/>
</dbReference>
<dbReference type="InterPro" id="IPR036875">
    <property type="entry name" value="Znf_CCHC_sf"/>
</dbReference>
<dbReference type="Gene3D" id="4.10.60.10">
    <property type="entry name" value="Zinc finger, CCHC-type"/>
    <property type="match status" value="1"/>
</dbReference>
<gene>
    <name evidence="2" type="ORF">Tci_026323</name>
</gene>
<feature type="region of interest" description="Disordered" evidence="1">
    <location>
        <begin position="169"/>
        <end position="196"/>
    </location>
</feature>
<protein>
    <submittedName>
        <fullName evidence="2">Reverse transcriptase domain-containing protein</fullName>
    </submittedName>
</protein>
<dbReference type="GO" id="GO:0003676">
    <property type="term" value="F:nucleic acid binding"/>
    <property type="evidence" value="ECO:0007669"/>
    <property type="project" value="InterPro"/>
</dbReference>
<comment type="caution">
    <text evidence="2">The sequence shown here is derived from an EMBL/GenBank/DDBJ whole genome shotgun (WGS) entry which is preliminary data.</text>
</comment>
<name>A0A6L2L292_TANCI</name>
<organism evidence="2">
    <name type="scientific">Tanacetum cinerariifolium</name>
    <name type="common">Dalmatian daisy</name>
    <name type="synonym">Chrysanthemum cinerariifolium</name>
    <dbReference type="NCBI Taxonomy" id="118510"/>
    <lineage>
        <taxon>Eukaryota</taxon>
        <taxon>Viridiplantae</taxon>
        <taxon>Streptophyta</taxon>
        <taxon>Embryophyta</taxon>
        <taxon>Tracheophyta</taxon>
        <taxon>Spermatophyta</taxon>
        <taxon>Magnoliopsida</taxon>
        <taxon>eudicotyledons</taxon>
        <taxon>Gunneridae</taxon>
        <taxon>Pentapetalae</taxon>
        <taxon>asterids</taxon>
        <taxon>campanulids</taxon>
        <taxon>Asterales</taxon>
        <taxon>Asteraceae</taxon>
        <taxon>Asteroideae</taxon>
        <taxon>Anthemideae</taxon>
        <taxon>Anthemidinae</taxon>
        <taxon>Tanacetum</taxon>
    </lineage>
</organism>
<dbReference type="AlphaFoldDB" id="A0A6L2L292"/>
<keyword evidence="2" id="KW-0808">Transferase</keyword>